<dbReference type="AlphaFoldDB" id="A0A7R9AGZ5"/>
<dbReference type="EMBL" id="CAJPEV010008026">
    <property type="protein sequence ID" value="CAG0905083.1"/>
    <property type="molecule type" value="Genomic_DNA"/>
</dbReference>
<dbReference type="Proteomes" id="UP000677054">
    <property type="component" value="Unassembled WGS sequence"/>
</dbReference>
<feature type="region of interest" description="Disordered" evidence="1">
    <location>
        <begin position="182"/>
        <end position="220"/>
    </location>
</feature>
<evidence type="ECO:0000256" key="2">
    <source>
        <dbReference type="SAM" id="Phobius"/>
    </source>
</evidence>
<keyword evidence="4" id="KW-1185">Reference proteome</keyword>
<accession>A0A7R9AGZ5</accession>
<keyword evidence="2" id="KW-0812">Transmembrane</keyword>
<reference evidence="3" key="1">
    <citation type="submission" date="2020-11" db="EMBL/GenBank/DDBJ databases">
        <authorList>
            <person name="Tran Van P."/>
        </authorList>
    </citation>
    <scope>NUCLEOTIDE SEQUENCE</scope>
</reference>
<sequence>MPRLVKNLHEQKNLGNRVISGFWGSTTRRTQKILSRLFEAGRLLRRRGTRRRDGHDGVGHDDGSGLNYRCRLQLAPEGQTGEDAGVADIKEDLRPRSRAVLDWRPSHLVAFCRILFPSVPAVADPDGKMKPPRSAFLLLLLTSASLLLLLASSSLALPTDAVGGLSKRYNWVLVTNRLEQPLPDQPRQTVKQRPDLQQPQQMQQPQQLAEADREDSLTQF</sequence>
<feature type="transmembrane region" description="Helical" evidence="2">
    <location>
        <begin position="135"/>
        <end position="157"/>
    </location>
</feature>
<evidence type="ECO:0000313" key="3">
    <source>
        <dbReference type="EMBL" id="CAD7254149.1"/>
    </source>
</evidence>
<feature type="compositionally biased region" description="Basic and acidic residues" evidence="1">
    <location>
        <begin position="210"/>
        <end position="220"/>
    </location>
</feature>
<keyword evidence="2" id="KW-0472">Membrane</keyword>
<protein>
    <submittedName>
        <fullName evidence="3">Uncharacterized protein</fullName>
    </submittedName>
</protein>
<proteinExistence type="predicted"/>
<gene>
    <name evidence="3" type="ORF">DSTB1V02_LOCUS13895</name>
</gene>
<evidence type="ECO:0000313" key="4">
    <source>
        <dbReference type="Proteomes" id="UP000677054"/>
    </source>
</evidence>
<dbReference type="EMBL" id="LR907543">
    <property type="protein sequence ID" value="CAD7254149.1"/>
    <property type="molecule type" value="Genomic_DNA"/>
</dbReference>
<feature type="compositionally biased region" description="Low complexity" evidence="1">
    <location>
        <begin position="197"/>
        <end position="207"/>
    </location>
</feature>
<keyword evidence="2" id="KW-1133">Transmembrane helix</keyword>
<feature type="non-terminal residue" evidence="3">
    <location>
        <position position="220"/>
    </location>
</feature>
<name>A0A7R9AGZ5_9CRUS</name>
<evidence type="ECO:0000256" key="1">
    <source>
        <dbReference type="SAM" id="MobiDB-lite"/>
    </source>
</evidence>
<organism evidence="3">
    <name type="scientific">Darwinula stevensoni</name>
    <dbReference type="NCBI Taxonomy" id="69355"/>
    <lineage>
        <taxon>Eukaryota</taxon>
        <taxon>Metazoa</taxon>
        <taxon>Ecdysozoa</taxon>
        <taxon>Arthropoda</taxon>
        <taxon>Crustacea</taxon>
        <taxon>Oligostraca</taxon>
        <taxon>Ostracoda</taxon>
        <taxon>Podocopa</taxon>
        <taxon>Podocopida</taxon>
        <taxon>Darwinulocopina</taxon>
        <taxon>Darwinuloidea</taxon>
        <taxon>Darwinulidae</taxon>
        <taxon>Darwinula</taxon>
    </lineage>
</organism>